<evidence type="ECO:0000259" key="1">
    <source>
        <dbReference type="Pfam" id="PF06202"/>
    </source>
</evidence>
<dbReference type="GO" id="GO:0004135">
    <property type="term" value="F:amylo-alpha-1,6-glucosidase activity"/>
    <property type="evidence" value="ECO:0007669"/>
    <property type="project" value="InterPro"/>
</dbReference>
<dbReference type="InterPro" id="IPR032790">
    <property type="entry name" value="GDE_C"/>
</dbReference>
<dbReference type="PANTHER" id="PTHR10569">
    <property type="entry name" value="GLYCOGEN DEBRANCHING ENZYME"/>
    <property type="match status" value="1"/>
</dbReference>
<dbReference type="Pfam" id="PF12439">
    <property type="entry name" value="GDE_N"/>
    <property type="match status" value="1"/>
</dbReference>
<dbReference type="Proteomes" id="UP000316609">
    <property type="component" value="Unassembled WGS sequence"/>
</dbReference>
<evidence type="ECO:0000259" key="2">
    <source>
        <dbReference type="Pfam" id="PF12439"/>
    </source>
</evidence>
<evidence type="ECO:0000313" key="3">
    <source>
        <dbReference type="EMBL" id="TMQ68078.1"/>
    </source>
</evidence>
<dbReference type="GO" id="GO:0005980">
    <property type="term" value="P:glycogen catabolic process"/>
    <property type="evidence" value="ECO:0007669"/>
    <property type="project" value="InterPro"/>
</dbReference>
<comment type="caution">
    <text evidence="3">The sequence shown here is derived from an EMBL/GenBank/DDBJ whole genome shotgun (WGS) entry which is preliminary data.</text>
</comment>
<feature type="domain" description="Glycogen debranching enzyme bacterial and archaeal type N-terminal" evidence="2">
    <location>
        <begin position="21"/>
        <end position="227"/>
    </location>
</feature>
<dbReference type="GO" id="GO:0004134">
    <property type="term" value="F:4-alpha-glucanotransferase activity"/>
    <property type="evidence" value="ECO:0007669"/>
    <property type="project" value="InterPro"/>
</dbReference>
<dbReference type="PANTHER" id="PTHR10569:SF2">
    <property type="entry name" value="GLYCOGEN DEBRANCHING ENZYME"/>
    <property type="match status" value="1"/>
</dbReference>
<sequence>MGDLDLGRERLGDLGVASRLEWLVTNGIGGFAAGTASGDLTRCEHGLLIAALPPPLGATLLFTKLSERLRLDGAWVDLDTNRWASGVVDPRGHVHLESFRLEGSIPTWTWAIGDTRLEKRVWMEHGENTTYVEYRLVSARSAVTLELRALASHRPASRIGPLQSPSPRVEPVAAGLKIECFPDATPLWLTAPGAVIEVAQDWYRGFFLPLEQELGRTALEDHCWAGSTSRAAGLDGRGDMALAAARLRHAARERGHLDAWRRAQPVARLAPGWVRRLALAAEAFVVERGTPLDPSGRGLVAGYPQPDEATRDALIALPGLTLSTGRFDVARTLLAGIACRVDRGLISVSPSAGHPDRFESVDVSLWLFQAMRSYVEATADDALLEQLYPTLEDIGAWLERGTSFGVGVDPRDALLRSGGDEAPLTWMDALVDGAPVTPRRGKPVEINALWYNALTAMALFARRLGRPEDAYQDMARRVANAFARYWNPEQDCLYDLLDGPEGPDASVRPNQLLAVSLPDSPLPAARRRAVLETCGRWLLTSRGLQSLAPNDPRHRGRTAGDSAARAASLHQGTVWGWLLPHYSLAHHRVHRDRAAALATLEPLGRSIETLALGFLPEMADGDAPHAARGRWASAAATGEILRAYHVLAAAAHRQTRPRGKVERAAVAV</sequence>
<organism evidence="3 4">
    <name type="scientific">Eiseniibacteriota bacterium</name>
    <dbReference type="NCBI Taxonomy" id="2212470"/>
    <lineage>
        <taxon>Bacteria</taxon>
        <taxon>Candidatus Eiseniibacteriota</taxon>
    </lineage>
</organism>
<dbReference type="Gene3D" id="1.50.10.10">
    <property type="match status" value="1"/>
</dbReference>
<reference evidence="3 4" key="1">
    <citation type="journal article" date="2019" name="Nat. Microbiol.">
        <title>Mediterranean grassland soil C-N compound turnover is dependent on rainfall and depth, and is mediated by genomically divergent microorganisms.</title>
        <authorList>
            <person name="Diamond S."/>
            <person name="Andeer P.F."/>
            <person name="Li Z."/>
            <person name="Crits-Christoph A."/>
            <person name="Burstein D."/>
            <person name="Anantharaman K."/>
            <person name="Lane K.R."/>
            <person name="Thomas B.C."/>
            <person name="Pan C."/>
            <person name="Northen T.R."/>
            <person name="Banfield J.F."/>
        </authorList>
    </citation>
    <scope>NUCLEOTIDE SEQUENCE [LARGE SCALE GENOMIC DNA]</scope>
    <source>
        <strain evidence="3">WS_8</strain>
    </source>
</reference>
<dbReference type="InterPro" id="IPR024742">
    <property type="entry name" value="Glycogen_debranch_N"/>
</dbReference>
<dbReference type="SUPFAM" id="SSF48208">
    <property type="entry name" value="Six-hairpin glycosidases"/>
    <property type="match status" value="1"/>
</dbReference>
<name>A0A538TWV0_UNCEI</name>
<dbReference type="AlphaFoldDB" id="A0A538TWV0"/>
<gene>
    <name evidence="3" type="ORF">E6K78_02515</name>
</gene>
<evidence type="ECO:0000313" key="4">
    <source>
        <dbReference type="Proteomes" id="UP000316609"/>
    </source>
</evidence>
<dbReference type="InterPro" id="IPR010401">
    <property type="entry name" value="AGL/Gdb1"/>
</dbReference>
<dbReference type="InterPro" id="IPR012341">
    <property type="entry name" value="6hp_glycosidase-like_sf"/>
</dbReference>
<dbReference type="InterPro" id="IPR008928">
    <property type="entry name" value="6-hairpin_glycosidase_sf"/>
</dbReference>
<accession>A0A538TWV0</accession>
<proteinExistence type="predicted"/>
<protein>
    <submittedName>
        <fullName evidence="3">Glycogen debranching protein</fullName>
    </submittedName>
</protein>
<dbReference type="EMBL" id="VBOY01000017">
    <property type="protein sequence ID" value="TMQ68078.1"/>
    <property type="molecule type" value="Genomic_DNA"/>
</dbReference>
<feature type="domain" description="Glycogen debranching enzyme C-terminal" evidence="1">
    <location>
        <begin position="280"/>
        <end position="642"/>
    </location>
</feature>
<dbReference type="Pfam" id="PF06202">
    <property type="entry name" value="GDE_C"/>
    <property type="match status" value="1"/>
</dbReference>